<name>A0A842H9F8_9BACT</name>
<dbReference type="Pfam" id="PF17289">
    <property type="entry name" value="Terminase_6C"/>
    <property type="match status" value="1"/>
</dbReference>
<comment type="caution">
    <text evidence="3">The sequence shown here is derived from an EMBL/GenBank/DDBJ whole genome shotgun (WGS) entry which is preliminary data.</text>
</comment>
<feature type="domain" description="Terminase large subunit gp17-like C-terminal" evidence="2">
    <location>
        <begin position="317"/>
        <end position="469"/>
    </location>
</feature>
<proteinExistence type="predicted"/>
<evidence type="ECO:0000313" key="3">
    <source>
        <dbReference type="EMBL" id="MBC2593052.1"/>
    </source>
</evidence>
<dbReference type="InterPro" id="IPR027417">
    <property type="entry name" value="P-loop_NTPase"/>
</dbReference>
<evidence type="ECO:0000256" key="1">
    <source>
        <dbReference type="ARBA" id="ARBA00022612"/>
    </source>
</evidence>
<accession>A0A842H9F8</accession>
<organism evidence="3 4">
    <name type="scientific">Ruficoccus amylovorans</name>
    <dbReference type="NCBI Taxonomy" id="1804625"/>
    <lineage>
        <taxon>Bacteria</taxon>
        <taxon>Pseudomonadati</taxon>
        <taxon>Verrucomicrobiota</taxon>
        <taxon>Opitutia</taxon>
        <taxon>Puniceicoccales</taxon>
        <taxon>Cerasicoccaceae</taxon>
        <taxon>Ruficoccus</taxon>
    </lineage>
</organism>
<gene>
    <name evidence="3" type="ORF">H5P28_02145</name>
</gene>
<dbReference type="InterPro" id="IPR035421">
    <property type="entry name" value="Terminase_6C"/>
</dbReference>
<evidence type="ECO:0000313" key="4">
    <source>
        <dbReference type="Proteomes" id="UP000546464"/>
    </source>
</evidence>
<keyword evidence="4" id="KW-1185">Reference proteome</keyword>
<dbReference type="Proteomes" id="UP000546464">
    <property type="component" value="Unassembled WGS sequence"/>
</dbReference>
<dbReference type="RefSeq" id="WP_185674051.1">
    <property type="nucleotide sequence ID" value="NZ_JACHVB010000012.1"/>
</dbReference>
<dbReference type="Gene3D" id="3.30.420.240">
    <property type="match status" value="1"/>
</dbReference>
<sequence length="490" mass="55166">MTTATAQLSPTVRPASTGGDPLPFFLPYQRKWIEDTSRLKIMEKSRQVGMSWTSAYRLVREQSRSDTRLDAWISSRDEAQARLFLEDARAFAAILHRAAGDLDATVVSDSDGSAFTLAFANGRRLHCLSSNADAQAGKRGTRLLDEFALHPDPRRLYAIAYPGITWGGQLEIVSTHRGSDNFFNQLIREITEQGNPKNFSHHRVTLQDALDQGFLTKLKEKLPPEDPRSQMDEAAYYDFIRASCPDEESFQQEYLCRPADDTTAFLSWELISECEYSVHDDWEIPLIAVASGSPQPVDTNHRPHGRDLRLAHDLFLGVDIGREHDLSVFWLVERVNDLFLTRNITTLERTPFAQQEQVLDAFLSLPTLRRACIDQSGLGRQFAERAASRYGGYRVEGLTFTAGLKESLAYPVRSAFESRSLRIPPDKRIRADLRAVKKEATSSGNIRFCADRGTNGHADRFWALALALHAGRRPQAAAHYESLDLPGRSR</sequence>
<reference evidence="3 4" key="1">
    <citation type="submission" date="2020-07" db="EMBL/GenBank/DDBJ databases">
        <authorList>
            <person name="Feng X."/>
        </authorList>
    </citation>
    <scope>NUCLEOTIDE SEQUENCE [LARGE SCALE GENOMIC DNA]</scope>
    <source>
        <strain evidence="3 4">JCM31066</strain>
    </source>
</reference>
<dbReference type="Gene3D" id="3.40.50.300">
    <property type="entry name" value="P-loop containing nucleotide triphosphate hydrolases"/>
    <property type="match status" value="1"/>
</dbReference>
<dbReference type="EMBL" id="JACHVB010000012">
    <property type="protein sequence ID" value="MBC2593052.1"/>
    <property type="molecule type" value="Genomic_DNA"/>
</dbReference>
<dbReference type="Pfam" id="PF03237">
    <property type="entry name" value="Terminase_6N"/>
    <property type="match status" value="1"/>
</dbReference>
<keyword evidence="1" id="KW-1188">Viral release from host cell</keyword>
<dbReference type="AlphaFoldDB" id="A0A842H9F8"/>
<protein>
    <recommendedName>
        <fullName evidence="2">Terminase large subunit gp17-like C-terminal domain-containing protein</fullName>
    </recommendedName>
</protein>
<evidence type="ECO:0000259" key="2">
    <source>
        <dbReference type="Pfam" id="PF17289"/>
    </source>
</evidence>